<reference evidence="1" key="1">
    <citation type="submission" date="2023-03" db="EMBL/GenBank/DDBJ databases">
        <title>Massive genome expansion in bonnet fungi (Mycena s.s.) driven by repeated elements and novel gene families across ecological guilds.</title>
        <authorList>
            <consortium name="Lawrence Berkeley National Laboratory"/>
            <person name="Harder C.B."/>
            <person name="Miyauchi S."/>
            <person name="Viragh M."/>
            <person name="Kuo A."/>
            <person name="Thoen E."/>
            <person name="Andreopoulos B."/>
            <person name="Lu D."/>
            <person name="Skrede I."/>
            <person name="Drula E."/>
            <person name="Henrissat B."/>
            <person name="Morin E."/>
            <person name="Kohler A."/>
            <person name="Barry K."/>
            <person name="LaButti K."/>
            <person name="Morin E."/>
            <person name="Salamov A."/>
            <person name="Lipzen A."/>
            <person name="Mereny Z."/>
            <person name="Hegedus B."/>
            <person name="Baldrian P."/>
            <person name="Stursova M."/>
            <person name="Weitz H."/>
            <person name="Taylor A."/>
            <person name="Grigoriev I.V."/>
            <person name="Nagy L.G."/>
            <person name="Martin F."/>
            <person name="Kauserud H."/>
        </authorList>
    </citation>
    <scope>NUCLEOTIDE SEQUENCE</scope>
    <source>
        <strain evidence="1">CBHHK200</strain>
    </source>
</reference>
<organism evidence="1 2">
    <name type="scientific">Mycena alexandri</name>
    <dbReference type="NCBI Taxonomy" id="1745969"/>
    <lineage>
        <taxon>Eukaryota</taxon>
        <taxon>Fungi</taxon>
        <taxon>Dikarya</taxon>
        <taxon>Basidiomycota</taxon>
        <taxon>Agaricomycotina</taxon>
        <taxon>Agaricomycetes</taxon>
        <taxon>Agaricomycetidae</taxon>
        <taxon>Agaricales</taxon>
        <taxon>Marasmiineae</taxon>
        <taxon>Mycenaceae</taxon>
        <taxon>Mycena</taxon>
    </lineage>
</organism>
<dbReference type="EMBL" id="JARJCM010000072">
    <property type="protein sequence ID" value="KAJ7032526.1"/>
    <property type="molecule type" value="Genomic_DNA"/>
</dbReference>
<evidence type="ECO:0000313" key="2">
    <source>
        <dbReference type="Proteomes" id="UP001218188"/>
    </source>
</evidence>
<gene>
    <name evidence="1" type="ORF">C8F04DRAFT_654270</name>
</gene>
<evidence type="ECO:0000313" key="1">
    <source>
        <dbReference type="EMBL" id="KAJ7032526.1"/>
    </source>
</evidence>
<dbReference type="Proteomes" id="UP001218188">
    <property type="component" value="Unassembled WGS sequence"/>
</dbReference>
<protein>
    <submittedName>
        <fullName evidence="1">Uncharacterized protein</fullName>
    </submittedName>
</protein>
<keyword evidence="2" id="KW-1185">Reference proteome</keyword>
<sequence length="362" mass="40053">MGTFCSIMSMMAKRVDGPVVILSMGGLFSSRPRDIADWSLDLFEFTATSGRVRRALNLKAKNAHRVFTKIRLHTGEVRDVHVLNQLESATVQSITYNSGCFTLLIFNATSFTHLTLSRRFQMQEWHTLLGRVVLPCLTSLALDTDTIDPGALRIFLLNHPTIHHLKYYGSTKESESSPLIDPPLAHLGLRTLDVAAYGTQSMGRLMRCLDTSPMLHKITFSFAASLSSANLAGLLLDLRRTSTRTNDVTLKLQILASGPEDMEDTFVAWVSRDEACDVATSLHCIRSLEIFSSVEVALSALPWLSLLPAVLDMRFELWSESPTWNSSQEWEDDVAKFLGQAHAALPHVPAVTASPQSSRHGG</sequence>
<proteinExistence type="predicted"/>
<name>A0AAD6X2K4_9AGAR</name>
<dbReference type="AlphaFoldDB" id="A0AAD6X2K4"/>
<comment type="caution">
    <text evidence="1">The sequence shown here is derived from an EMBL/GenBank/DDBJ whole genome shotgun (WGS) entry which is preliminary data.</text>
</comment>
<accession>A0AAD6X2K4</accession>